<organism evidence="2 3">
    <name type="scientific">Liquidambar formosana</name>
    <name type="common">Formosan gum</name>
    <dbReference type="NCBI Taxonomy" id="63359"/>
    <lineage>
        <taxon>Eukaryota</taxon>
        <taxon>Viridiplantae</taxon>
        <taxon>Streptophyta</taxon>
        <taxon>Embryophyta</taxon>
        <taxon>Tracheophyta</taxon>
        <taxon>Spermatophyta</taxon>
        <taxon>Magnoliopsida</taxon>
        <taxon>eudicotyledons</taxon>
        <taxon>Gunneridae</taxon>
        <taxon>Pentapetalae</taxon>
        <taxon>Saxifragales</taxon>
        <taxon>Altingiaceae</taxon>
        <taxon>Liquidambar</taxon>
    </lineage>
</organism>
<protein>
    <recommendedName>
        <fullName evidence="1">RNase H type-1 domain-containing protein</fullName>
    </recommendedName>
</protein>
<evidence type="ECO:0000259" key="1">
    <source>
        <dbReference type="Pfam" id="PF13456"/>
    </source>
</evidence>
<keyword evidence="3" id="KW-1185">Reference proteome</keyword>
<dbReference type="SUPFAM" id="SSF53098">
    <property type="entry name" value="Ribonuclease H-like"/>
    <property type="match status" value="1"/>
</dbReference>
<comment type="caution">
    <text evidence="2">The sequence shown here is derived from an EMBL/GenBank/DDBJ whole genome shotgun (WGS) entry which is preliminary data.</text>
</comment>
<reference evidence="2 3" key="1">
    <citation type="journal article" date="2024" name="Plant J.">
        <title>Genome sequences and population genomics reveal climatic adaptation and genomic divergence between two closely related sweetgum species.</title>
        <authorList>
            <person name="Xu W.Q."/>
            <person name="Ren C.Q."/>
            <person name="Zhang X.Y."/>
            <person name="Comes H.P."/>
            <person name="Liu X.H."/>
            <person name="Li Y.G."/>
            <person name="Kettle C.J."/>
            <person name="Jalonen R."/>
            <person name="Gaisberger H."/>
            <person name="Ma Y.Z."/>
            <person name="Qiu Y.X."/>
        </authorList>
    </citation>
    <scope>NUCLEOTIDE SEQUENCE [LARGE SCALE GENOMIC DNA]</scope>
    <source>
        <strain evidence="2">Hangzhou</strain>
    </source>
</reference>
<dbReference type="GO" id="GO:0004523">
    <property type="term" value="F:RNA-DNA hybrid ribonuclease activity"/>
    <property type="evidence" value="ECO:0007669"/>
    <property type="project" value="InterPro"/>
</dbReference>
<dbReference type="PANTHER" id="PTHR47074">
    <property type="entry name" value="BNAC02G40300D PROTEIN"/>
    <property type="match status" value="1"/>
</dbReference>
<dbReference type="Proteomes" id="UP001415857">
    <property type="component" value="Unassembled WGS sequence"/>
</dbReference>
<dbReference type="GO" id="GO:0003676">
    <property type="term" value="F:nucleic acid binding"/>
    <property type="evidence" value="ECO:0007669"/>
    <property type="project" value="InterPro"/>
</dbReference>
<dbReference type="AlphaFoldDB" id="A0AAP0S8W1"/>
<name>A0AAP0S8W1_LIQFO</name>
<gene>
    <name evidence="2" type="ORF">L1049_017708</name>
</gene>
<dbReference type="Gene3D" id="3.30.420.10">
    <property type="entry name" value="Ribonuclease H-like superfamily/Ribonuclease H"/>
    <property type="match status" value="1"/>
</dbReference>
<dbReference type="InterPro" id="IPR052929">
    <property type="entry name" value="RNase_H-like_EbsB-rel"/>
</dbReference>
<sequence>MQIKWHPPHIGSFKANIDGAIFAESRSVGFGVIVRDSVGQVISTASKHSDGDFPTNVVEALGVHFAVQFVRELGLHSVMIEGDNLEASTRERAID</sequence>
<proteinExistence type="predicted"/>
<evidence type="ECO:0000313" key="2">
    <source>
        <dbReference type="EMBL" id="KAK9289234.1"/>
    </source>
</evidence>
<dbReference type="InterPro" id="IPR012337">
    <property type="entry name" value="RNaseH-like_sf"/>
</dbReference>
<accession>A0AAP0S8W1</accession>
<dbReference type="EMBL" id="JBBPBK010000003">
    <property type="protein sequence ID" value="KAK9289234.1"/>
    <property type="molecule type" value="Genomic_DNA"/>
</dbReference>
<dbReference type="Pfam" id="PF13456">
    <property type="entry name" value="RVT_3"/>
    <property type="match status" value="1"/>
</dbReference>
<evidence type="ECO:0000313" key="3">
    <source>
        <dbReference type="Proteomes" id="UP001415857"/>
    </source>
</evidence>
<feature type="domain" description="RNase H type-1" evidence="1">
    <location>
        <begin position="16"/>
        <end position="85"/>
    </location>
</feature>
<dbReference type="PANTHER" id="PTHR47074:SF48">
    <property type="entry name" value="POLYNUCLEOTIDYL TRANSFERASE, RIBONUCLEASE H-LIKE SUPERFAMILY PROTEIN"/>
    <property type="match status" value="1"/>
</dbReference>
<dbReference type="InterPro" id="IPR036397">
    <property type="entry name" value="RNaseH_sf"/>
</dbReference>
<dbReference type="InterPro" id="IPR002156">
    <property type="entry name" value="RNaseH_domain"/>
</dbReference>